<evidence type="ECO:0000313" key="6">
    <source>
        <dbReference type="EMBL" id="KRX74839.1"/>
    </source>
</evidence>
<keyword evidence="3" id="KW-1015">Disulfide bond</keyword>
<feature type="non-terminal residue" evidence="6">
    <location>
        <position position="98"/>
    </location>
</feature>
<protein>
    <submittedName>
        <fullName evidence="6">Angiotensin-converting enzyme</fullName>
    </submittedName>
</protein>
<dbReference type="Proteomes" id="UP000054815">
    <property type="component" value="Unassembled WGS sequence"/>
</dbReference>
<proteinExistence type="inferred from homology"/>
<evidence type="ECO:0000256" key="4">
    <source>
        <dbReference type="ARBA" id="ARBA00023180"/>
    </source>
</evidence>
<evidence type="ECO:0000313" key="7">
    <source>
        <dbReference type="Proteomes" id="UP000054815"/>
    </source>
</evidence>
<comment type="caution">
    <text evidence="6">The sequence shown here is derived from an EMBL/GenBank/DDBJ whole genome shotgun (WGS) entry which is preliminary data.</text>
</comment>
<dbReference type="PANTHER" id="PTHR10514">
    <property type="entry name" value="ANGIOTENSIN-CONVERTING ENZYME"/>
    <property type="match status" value="1"/>
</dbReference>
<organism evidence="6 7">
    <name type="scientific">Trichinella pseudospiralis</name>
    <name type="common">Parasitic roundworm</name>
    <dbReference type="NCBI Taxonomy" id="6337"/>
    <lineage>
        <taxon>Eukaryota</taxon>
        <taxon>Metazoa</taxon>
        <taxon>Ecdysozoa</taxon>
        <taxon>Nematoda</taxon>
        <taxon>Enoplea</taxon>
        <taxon>Dorylaimia</taxon>
        <taxon>Trichinellida</taxon>
        <taxon>Trichinellidae</taxon>
        <taxon>Trichinella</taxon>
    </lineage>
</organism>
<evidence type="ECO:0000256" key="3">
    <source>
        <dbReference type="ARBA" id="ARBA00023157"/>
    </source>
</evidence>
<dbReference type="STRING" id="6337.A0A0V0WGQ8"/>
<name>A0A0V0WGQ8_TRIPS</name>
<dbReference type="PANTHER" id="PTHR10514:SF27">
    <property type="entry name" value="ANGIOTENSIN-CONVERTING ENZYME"/>
    <property type="match status" value="1"/>
</dbReference>
<dbReference type="InterPro" id="IPR001548">
    <property type="entry name" value="Peptidase_M2"/>
</dbReference>
<dbReference type="GO" id="GO:0006508">
    <property type="term" value="P:proteolysis"/>
    <property type="evidence" value="ECO:0007669"/>
    <property type="project" value="InterPro"/>
</dbReference>
<dbReference type="EMBL" id="JYDU01001018">
    <property type="protein sequence ID" value="KRX74839.1"/>
    <property type="molecule type" value="Genomic_DNA"/>
</dbReference>
<accession>A0A0V0WGQ8</accession>
<dbReference type="GO" id="GO:0016020">
    <property type="term" value="C:membrane"/>
    <property type="evidence" value="ECO:0007669"/>
    <property type="project" value="InterPro"/>
</dbReference>
<sequence length="98" mass="11050">MARLHHYMTCAEQPSIFRHDTGIGFFQAISDAVALSIGTPAHLSRIGLLNISEDDVSKNMADMNYLYKAILNDIVPLPTGYVIDLYRWNVFNLSLIHI</sequence>
<reference evidence="6 7" key="1">
    <citation type="submission" date="2015-01" db="EMBL/GenBank/DDBJ databases">
        <title>Evolution of Trichinella species and genotypes.</title>
        <authorList>
            <person name="Korhonen P.K."/>
            <person name="Edoardo P."/>
            <person name="Giuseppe L.R."/>
            <person name="Gasser R.B."/>
        </authorList>
    </citation>
    <scope>NUCLEOTIDE SEQUENCE [LARGE SCALE GENOMIC DNA]</scope>
    <source>
        <strain evidence="6">ISS141</strain>
    </source>
</reference>
<keyword evidence="2" id="KW-0732">Signal</keyword>
<dbReference type="Pfam" id="PF01401">
    <property type="entry name" value="Peptidase_M2"/>
    <property type="match status" value="1"/>
</dbReference>
<keyword evidence="4" id="KW-0325">Glycoprotein</keyword>
<comment type="caution">
    <text evidence="5">Lacks conserved residue(s) required for the propagation of feature annotation.</text>
</comment>
<evidence type="ECO:0000256" key="2">
    <source>
        <dbReference type="ARBA" id="ARBA00022729"/>
    </source>
</evidence>
<comment type="similarity">
    <text evidence="1 5">Belongs to the peptidase M2 family.</text>
</comment>
<evidence type="ECO:0000256" key="1">
    <source>
        <dbReference type="ARBA" id="ARBA00008139"/>
    </source>
</evidence>
<dbReference type="PROSITE" id="PS52011">
    <property type="entry name" value="PEPTIDASE_M2"/>
    <property type="match status" value="1"/>
</dbReference>
<dbReference type="GO" id="GO:0008241">
    <property type="term" value="F:peptidyl-dipeptidase activity"/>
    <property type="evidence" value="ECO:0007669"/>
    <property type="project" value="InterPro"/>
</dbReference>
<evidence type="ECO:0000256" key="5">
    <source>
        <dbReference type="PROSITE-ProRule" id="PRU01355"/>
    </source>
</evidence>
<dbReference type="GO" id="GO:0008237">
    <property type="term" value="F:metallopeptidase activity"/>
    <property type="evidence" value="ECO:0007669"/>
    <property type="project" value="InterPro"/>
</dbReference>
<gene>
    <name evidence="6" type="primary">ACE</name>
    <name evidence="6" type="ORF">T4E_2774</name>
</gene>
<dbReference type="SUPFAM" id="SSF55486">
    <property type="entry name" value="Metalloproteases ('zincins'), catalytic domain"/>
    <property type="match status" value="1"/>
</dbReference>
<dbReference type="AlphaFoldDB" id="A0A0V0WGQ8"/>